<dbReference type="InterPro" id="IPR013320">
    <property type="entry name" value="ConA-like_dom_sf"/>
</dbReference>
<evidence type="ECO:0000256" key="1">
    <source>
        <dbReference type="ARBA" id="ARBA00022729"/>
    </source>
</evidence>
<feature type="chain" id="PRO_5021704744" evidence="4">
    <location>
        <begin position="35"/>
        <end position="2237"/>
    </location>
</feature>
<feature type="domain" description="LamG-like jellyroll fold" evidence="5">
    <location>
        <begin position="1175"/>
        <end position="1315"/>
    </location>
</feature>
<feature type="region of interest" description="Disordered" evidence="3">
    <location>
        <begin position="100"/>
        <end position="123"/>
    </location>
</feature>
<sequence length="2237" mass="236846">MFTRRTAARGFGLRKRPTVLVLVAALGAAVLVTADRPATPEAPPPALTEAPTSALAMNAAQRQGTPVEALDQRTEKRTVFAQPDGTFTADLHVTPQRVRKGDGWVAPDPALERSDAGITPKGTVPELALSRGGTGAPLVRMARDGHEYTLTWPGALPEPHLDGATATYADVLPDVDLKITTTVTGYAQHIVVRTPEAAANPALQRIRFDLRTKNLLLKAHDDGRLTATSPSGETIFEAASSWMWDSAKRETDSPLEGRSPVGVEITEDSLALVPDAAALADPHAVFPLVIDPSWHTPDKQSWTSVYDDGTDAMRRGTHWNGANSQAETAWWLSGITTARSGKAYSQKLVVRSYFQFDTGFLAGRQVLSSKFITSVVYGPTACGTSETQALYDAGTIYSDTNWYNQPAGGHLQNVSVPSVYSGCTGFQEVGFDKAAGGTNAGGVSTFFLTAASETTDNAWRKYHPDHTKLSVNYNHQPGNAYEVRTDRDMTPCHWCAGVTYLSGPEVTLHARLSDPDDSTLFPMWEVTRNGVTVPYNGASNNSGAPFTSTLDLTGKHDQTVSWRVKANDGNWESPDWVNGPSFKVDVVPPKNPPLVVSPLYPEDNRWHGGASVPGAFTFTAKDDDVDHFAYGWDGAMTETAHPDKLGLDGQAVVPLTPPGDGPQDLHVRSVDRAGNPGPTRIYHFYVRGGTGPLAQYAFDGDTKDSAFLGWRDATAHGGPSYVPGALGSALRFDGTGKSVSAPNAVRTDASFSVSAWVRLEDDAHSAVVLSQESTRGYPDLVLWYQVESRKWAFGMPRADLAGTDVVVSAASPVVGSWTKLTGVFDASTRQLKLYVDGEPAETTSRTGLDWHGGGNLRVGYSLWGGNDVQSPFRGSVDEVALYDRVVSDAEVKAGIRADNVQLGHWRFDQRAPSVNEVSGGPAVVLSPGVSATTTDIALKTGDKPAALHFPGAGEARSDGPVLRTDRDFTVAGWVKVPSAAPADTTYTVVSQDGTASSGFEVFLRNGQWHFGVRAADGAAGWNALATTTGGAGTDWTHLTATFDASTRTARLFVDGTGDGEAVGLDTLWDATGDLVFGRSHGGNHLNGFVDDWRAYSRVLAPEEIQGIVAQDGVTAGTWKLDTNAVEASLPARDGKLNGDVTWTPGQSSLPNPADQAARLSGAGHVSAPQTIDTRRSFSVTAWAKVDRVGSAMSVVSLEGRAVGAFDLRTTDDGRWAFTMARLDHGSTTRDHAYGGPVQVGVWTHLAAGYDRSTGRMSLYVNGVAAGSAPHLGAWSPDPATGSLRIGRTLQGTTAVQHFSGAIDDVSVYSRPLFVDEVRRLAGRDLALVHEWRLDEPSGTSAADSVGVRSATLTGGATHAPGRLGSALAFDGAGAATTQGVDLRTDESFTVSAWVYLPTGRTCEFTEDVQSCEWVALSVDGQHTSKFRLGHLINDDGHRDGKWFFEMPEGDAVDAVVTKAAVTTAASEVDTWVHLTGVYDAKHKKIWIYVNGTRIGDGTLNTPWHTTGALVLGRGKVGGTPAQHWVGSVDEVRLYTGPLTDDRVSTLHGSYPEENATPTMPTPTGHWKFNENTGTTAADGVGGRTATLKNGAGWIAGRTGHAAWLDGVDDHAETAGPVLLTEPGKSFTVAAWAYLHGSGSTGYRTVVAEDGDQVSSFRLGYDAATDRWTGVVPKADSDGAETSVVRSSTPAAKSNWTHLALSYDAGSGHLKLHVNGVPSGTVVGATAIRSTGPLTVGRMKAGGGPAGFFPRGVDDLRVYDRALSDGELKLVSADVTAVASGMWRFDDDTVRDHSQRNNPTAAKGPVSFTDGVNGRALKLDGTSYATTTEWGASMRDSFTVSAWARLEARDAVATVVGQDGSVVSGFVLQYRPEADRWVFGGPTQDTEQAPLVWAASAQPPKTNSWTHLTGVYDRPNGRLRLYVDGKLAGIRDGVALPETLAPLTIGAGKVAGKPGNFFRGSIDEVRTELGVQTEAVIAGRGGYAAPAAGQLGVLVNGSGDHATGSTTGPLREGYHLLSTLGTLVDPAHANTRPLYSCLFHDDVFTSLLADCEGQTVLGVIGAVYRVAPSNVPTIPIYRCAGAGDHFESRRSDCAGARVEGLLGHTVAYAALTRNFNRDTGDHAVTVEGTPAGYRSEGPLGFLSLVAKSGTHQLMSCHDGYDQFVSTSATCDGKTVSGGLGWAWTQPPADVATRPLYRCRTSAGQAFASLEPTCEGLTADGLLGHVQMAVPTTQPVFPA</sequence>
<organism evidence="6 7">
    <name type="scientific">Saccharothrix saharensis</name>
    <dbReference type="NCBI Taxonomy" id="571190"/>
    <lineage>
        <taxon>Bacteria</taxon>
        <taxon>Bacillati</taxon>
        <taxon>Actinomycetota</taxon>
        <taxon>Actinomycetes</taxon>
        <taxon>Pseudonocardiales</taxon>
        <taxon>Pseudonocardiaceae</taxon>
        <taxon>Saccharothrix</taxon>
    </lineage>
</organism>
<dbReference type="RefSeq" id="WP_141979244.1">
    <property type="nucleotide sequence ID" value="NZ_VFPP01000001.1"/>
</dbReference>
<evidence type="ECO:0000256" key="2">
    <source>
        <dbReference type="ARBA" id="ARBA00023157"/>
    </source>
</evidence>
<dbReference type="Proteomes" id="UP000316628">
    <property type="component" value="Unassembled WGS sequence"/>
</dbReference>
<keyword evidence="1 4" id="KW-0732">Signal</keyword>
<evidence type="ECO:0000313" key="7">
    <source>
        <dbReference type="Proteomes" id="UP000316628"/>
    </source>
</evidence>
<dbReference type="InterPro" id="IPR042837">
    <property type="entry name" value="PTX3"/>
</dbReference>
<evidence type="ECO:0000259" key="5">
    <source>
        <dbReference type="SMART" id="SM00560"/>
    </source>
</evidence>
<dbReference type="Gene3D" id="2.60.120.200">
    <property type="match status" value="6"/>
</dbReference>
<feature type="domain" description="LamG-like jellyroll fold" evidence="5">
    <location>
        <begin position="1386"/>
        <end position="1541"/>
    </location>
</feature>
<dbReference type="InterPro" id="IPR006558">
    <property type="entry name" value="LamG-like"/>
</dbReference>
<dbReference type="OrthoDB" id="324838at2"/>
<evidence type="ECO:0000256" key="3">
    <source>
        <dbReference type="SAM" id="MobiDB-lite"/>
    </source>
</evidence>
<keyword evidence="2" id="KW-1015">Disulfide bond</keyword>
<gene>
    <name evidence="6" type="ORF">FHX81_3621</name>
</gene>
<protein>
    <submittedName>
        <fullName evidence="6">Concanavalin A-like lectin/glucanase superfamily protein</fullName>
    </submittedName>
</protein>
<comment type="caution">
    <text evidence="6">The sequence shown here is derived from an EMBL/GenBank/DDBJ whole genome shotgun (WGS) entry which is preliminary data.</text>
</comment>
<keyword evidence="6" id="KW-0430">Lectin</keyword>
<dbReference type="GO" id="GO:0006955">
    <property type="term" value="P:immune response"/>
    <property type="evidence" value="ECO:0007669"/>
    <property type="project" value="InterPro"/>
</dbReference>
<evidence type="ECO:0000256" key="4">
    <source>
        <dbReference type="SAM" id="SignalP"/>
    </source>
</evidence>
<feature type="domain" description="LamG-like jellyroll fold" evidence="5">
    <location>
        <begin position="1835"/>
        <end position="1974"/>
    </location>
</feature>
<accession>A0A543JEH5</accession>
<keyword evidence="7" id="KW-1185">Reference proteome</keyword>
<feature type="domain" description="LamG-like jellyroll fold" evidence="5">
    <location>
        <begin position="966"/>
        <end position="1102"/>
    </location>
</feature>
<evidence type="ECO:0000313" key="6">
    <source>
        <dbReference type="EMBL" id="TQM81258.1"/>
    </source>
</evidence>
<feature type="signal peptide" evidence="4">
    <location>
        <begin position="1"/>
        <end position="34"/>
    </location>
</feature>
<feature type="domain" description="LamG-like jellyroll fold" evidence="5">
    <location>
        <begin position="749"/>
        <end position="889"/>
    </location>
</feature>
<reference evidence="6 7" key="1">
    <citation type="submission" date="2019-06" db="EMBL/GenBank/DDBJ databases">
        <title>Sequencing the genomes of 1000 actinobacteria strains.</title>
        <authorList>
            <person name="Klenk H.-P."/>
        </authorList>
    </citation>
    <scope>NUCLEOTIDE SEQUENCE [LARGE SCALE GENOMIC DNA]</scope>
    <source>
        <strain evidence="6 7">DSM 45456</strain>
    </source>
</reference>
<dbReference type="PANTHER" id="PTHR46943">
    <property type="entry name" value="PENTRAXIN-RELATED PROTEIN PTX3"/>
    <property type="match status" value="1"/>
</dbReference>
<dbReference type="Pfam" id="PF13385">
    <property type="entry name" value="Laminin_G_3"/>
    <property type="match status" value="6"/>
</dbReference>
<dbReference type="EMBL" id="VFPP01000001">
    <property type="protein sequence ID" value="TQM81258.1"/>
    <property type="molecule type" value="Genomic_DNA"/>
</dbReference>
<name>A0A543JEH5_9PSEU</name>
<dbReference type="PANTHER" id="PTHR46943:SF1">
    <property type="entry name" value="PENTRAXIN-RELATED PROTEIN PTX3"/>
    <property type="match status" value="1"/>
</dbReference>
<proteinExistence type="predicted"/>
<dbReference type="SUPFAM" id="SSF49899">
    <property type="entry name" value="Concanavalin A-like lectins/glucanases"/>
    <property type="match status" value="6"/>
</dbReference>
<feature type="domain" description="LamG-like jellyroll fold" evidence="5">
    <location>
        <begin position="1624"/>
        <end position="1765"/>
    </location>
</feature>
<dbReference type="SMART" id="SM00560">
    <property type="entry name" value="LamGL"/>
    <property type="match status" value="6"/>
</dbReference>
<dbReference type="GO" id="GO:0030246">
    <property type="term" value="F:carbohydrate binding"/>
    <property type="evidence" value="ECO:0007669"/>
    <property type="project" value="UniProtKB-KW"/>
</dbReference>